<proteinExistence type="predicted"/>
<reference evidence="1" key="1">
    <citation type="submission" date="2023-10" db="EMBL/GenBank/DDBJ databases">
        <authorList>
            <person name="Chen Y."/>
            <person name="Shah S."/>
            <person name="Dougan E. K."/>
            <person name="Thang M."/>
            <person name="Chan C."/>
        </authorList>
    </citation>
    <scope>NUCLEOTIDE SEQUENCE [LARGE SCALE GENOMIC DNA]</scope>
</reference>
<keyword evidence="2" id="KW-1185">Reference proteome</keyword>
<name>A0ABN9W4Y2_9DINO</name>
<evidence type="ECO:0000313" key="1">
    <source>
        <dbReference type="EMBL" id="CAK0879821.1"/>
    </source>
</evidence>
<evidence type="ECO:0008006" key="3">
    <source>
        <dbReference type="Google" id="ProtNLM"/>
    </source>
</evidence>
<sequence>MTESVCGEMCRNSVEIEEGALLQAMSRRVMHATSSKLRQKPFTFAASGGGFKTMVQAMAFSRAISNWSTVSHLTSNSGGNWFASQFVYSEGFYSKVLDLKINISEVVAAWGAHYESTVAEAMDANLDVFTVFDAATSHVPPCPQAAKYIETVLVPLSESVGLPGAKWMPFNALILGHEIPDITSLRYGDRDMTGLATATLVQQTSLPPDVWTSGKATASLEVTTKDGHAKSDFNTSHATLPIAHVVRPSGAATWYAGSNVETISKVTGSGWHKKTSHLPLLETSAPPLLLEVASASSSCYGGLGSPMLIDTLLKNKVSTDLRPIPPPCLGCGPKASRTVGMSREKTIQGPRGTPGAPVDLRIWVPGPWRIFRIEDWGSWDGAKDPRTRPLRAQPHSGRSWAKHQIANMCLPLGLEAQAGPLLSPETDFVNTSSRNLMTPLPSDAVEFRFLDGVYADDTGAAMALAQMQADCRAGELDCSGEMPYRVLILDDYSYDPLRNLMAGSESGNCFNNTICPSTGFWSPAHPSAQISKESFPESGWKTYAVADIYDGEGKVTGNVTSKYWEGTLTTVDNKWFGVVGGDRVSLLYLSSNYLNSDIPMMIPAFSANSGIDKLPRVNASTFFKNVYAPMAVSQLIGGEPVIRKWMAEVGL</sequence>
<evidence type="ECO:0000313" key="2">
    <source>
        <dbReference type="Proteomes" id="UP001189429"/>
    </source>
</evidence>
<gene>
    <name evidence="1" type="ORF">PCOR1329_LOCUS63143</name>
</gene>
<dbReference type="EMBL" id="CAUYUJ010018004">
    <property type="protein sequence ID" value="CAK0879821.1"/>
    <property type="molecule type" value="Genomic_DNA"/>
</dbReference>
<comment type="caution">
    <text evidence="1">The sequence shown here is derived from an EMBL/GenBank/DDBJ whole genome shotgun (WGS) entry which is preliminary data.</text>
</comment>
<organism evidence="1 2">
    <name type="scientific">Prorocentrum cordatum</name>
    <dbReference type="NCBI Taxonomy" id="2364126"/>
    <lineage>
        <taxon>Eukaryota</taxon>
        <taxon>Sar</taxon>
        <taxon>Alveolata</taxon>
        <taxon>Dinophyceae</taxon>
        <taxon>Prorocentrales</taxon>
        <taxon>Prorocentraceae</taxon>
        <taxon>Prorocentrum</taxon>
    </lineage>
</organism>
<dbReference type="Proteomes" id="UP001189429">
    <property type="component" value="Unassembled WGS sequence"/>
</dbReference>
<accession>A0ABN9W4Y2</accession>
<protein>
    <recommendedName>
        <fullName evidence="3">PLA2c domain-containing protein</fullName>
    </recommendedName>
</protein>